<dbReference type="PANTHER" id="PTHR38479">
    <property type="entry name" value="LMO0824 PROTEIN"/>
    <property type="match status" value="1"/>
</dbReference>
<evidence type="ECO:0008006" key="3">
    <source>
        <dbReference type="Google" id="ProtNLM"/>
    </source>
</evidence>
<gene>
    <name evidence="1" type="ORF">HMPREF0663_11351</name>
</gene>
<dbReference type="PANTHER" id="PTHR38479:SF2">
    <property type="entry name" value="WINGED HELIX DNA-BINDING DOMAIN-CONTAINING PROTEIN"/>
    <property type="match status" value="1"/>
</dbReference>
<protein>
    <recommendedName>
        <fullName evidence="3">Winged helix DNA-binding domain-containing protein</fullName>
    </recommendedName>
</protein>
<sequence length="352" mass="39978">MNIPAIRLHCQQLAKPIFTDAQSVVKWMGAMQAQQPSMAKLALAMRIRGGNLQQVEQAIDQGRVLRTHVMRPTWHYVAPDDVRWMLALSHDRLKAAYASLVKTHGIGITERMYDEFNLQLHDMLTGGRSLTKRQIADRLAGTGINTENVFLTRFLENAENEALICSGHNTGKEHTYMLLDERVAPAPLPSKEEALAMLARNYFRSHAPATTDDFCWWSGLSLKEARLAVEFIANELHKATFGNRVYLIHETCNTKVRMPQHTIFLPSYDEYIISYKYRGDVLAPDHARKAFTNNGIFFPVILQKGKVAGNWKAVLRGNKADVIATYFENDTEESTAEAEEKARLCHRKLYSM</sequence>
<proteinExistence type="predicted"/>
<evidence type="ECO:0000313" key="1">
    <source>
        <dbReference type="EMBL" id="EFZ36438.1"/>
    </source>
</evidence>
<name>E7RQA0_9BACT</name>
<comment type="caution">
    <text evidence="1">The sequence shown here is derived from an EMBL/GenBank/DDBJ whole genome shotgun (WGS) entry which is preliminary data.</text>
</comment>
<keyword evidence="2" id="KW-1185">Reference proteome</keyword>
<organism evidence="1 2">
    <name type="scientific">Hoylesella oralis ATCC 33269</name>
    <dbReference type="NCBI Taxonomy" id="873533"/>
    <lineage>
        <taxon>Bacteria</taxon>
        <taxon>Pseudomonadati</taxon>
        <taxon>Bacteroidota</taxon>
        <taxon>Bacteroidia</taxon>
        <taxon>Bacteroidales</taxon>
        <taxon>Prevotellaceae</taxon>
        <taxon>Hoylesella</taxon>
    </lineage>
</organism>
<accession>E7RQA0</accession>
<dbReference type="EMBL" id="AEPE02000005">
    <property type="protein sequence ID" value="EFZ36438.1"/>
    <property type="molecule type" value="Genomic_DNA"/>
</dbReference>
<dbReference type="STRING" id="28134.SAMN05444288_1923"/>
<dbReference type="InterPro" id="IPR009351">
    <property type="entry name" value="AlkZ-like"/>
</dbReference>
<dbReference type="RefSeq" id="WP_004369480.1">
    <property type="nucleotide sequence ID" value="NZ_GL833119.1"/>
</dbReference>
<reference evidence="1" key="1">
    <citation type="submission" date="2011-01" db="EMBL/GenBank/DDBJ databases">
        <authorList>
            <person name="Muzny D."/>
            <person name="Qin X."/>
            <person name="Buhay C."/>
            <person name="Dugan-Rocha S."/>
            <person name="Ding Y."/>
            <person name="Chen G."/>
            <person name="Hawes A."/>
            <person name="Holder M."/>
            <person name="Jhangiani S."/>
            <person name="Johnson A."/>
            <person name="Khan Z."/>
            <person name="Li Z."/>
            <person name="Liu W."/>
            <person name="Liu X."/>
            <person name="Perez L."/>
            <person name="Shen H."/>
            <person name="Wang Q."/>
            <person name="Watt J."/>
            <person name="Xi L."/>
            <person name="Xin Y."/>
            <person name="Zhou J."/>
            <person name="Deng J."/>
            <person name="Jiang H."/>
            <person name="Liu Y."/>
            <person name="Qu J."/>
            <person name="Song X.-Z."/>
            <person name="Zhang L."/>
            <person name="Villasana D."/>
            <person name="Johnson A."/>
            <person name="Liu J."/>
            <person name="Liyanage D."/>
            <person name="Lorensuhewa L."/>
            <person name="Robinson T."/>
            <person name="Song A."/>
            <person name="Song B.-B."/>
            <person name="Dinh H."/>
            <person name="Thornton R."/>
            <person name="Coyle M."/>
            <person name="Francisco L."/>
            <person name="Jackson L."/>
            <person name="Javaid M."/>
            <person name="Korchina V."/>
            <person name="Kovar C."/>
            <person name="Mata R."/>
            <person name="Mathew T."/>
            <person name="Ngo R."/>
            <person name="Nguyen L."/>
            <person name="Nguyen N."/>
            <person name="Okwuonu G."/>
            <person name="Ongeri F."/>
            <person name="Pham C."/>
            <person name="Simmons D."/>
            <person name="Wilczek-Boney K."/>
            <person name="Hale W."/>
            <person name="Jakkamsetti A."/>
            <person name="Pham P."/>
            <person name="Ruth R."/>
            <person name="San Lucas F."/>
            <person name="Warren J."/>
            <person name="Zhang J."/>
            <person name="Zhao Z."/>
            <person name="Zhou C."/>
            <person name="Zhu D."/>
            <person name="Lee S."/>
            <person name="Bess C."/>
            <person name="Blankenburg K."/>
            <person name="Forbes L."/>
            <person name="Fu Q."/>
            <person name="Gubbala S."/>
            <person name="Hirani K."/>
            <person name="Jayaseelan J.C."/>
            <person name="Lara F."/>
            <person name="Munidasa M."/>
            <person name="Palculict T."/>
            <person name="Patil S."/>
            <person name="Pu L.-L."/>
            <person name="Saada N."/>
            <person name="Tang L."/>
            <person name="Weissenberger G."/>
            <person name="Zhu Y."/>
            <person name="Hemphill L."/>
            <person name="Shang Y."/>
            <person name="Youmans B."/>
            <person name="Ayvaz T."/>
            <person name="Ross M."/>
            <person name="Santibanez J."/>
            <person name="Aqrawi P."/>
            <person name="Gross S."/>
            <person name="Joshi V."/>
            <person name="Fowler G."/>
            <person name="Nazareth L."/>
            <person name="Reid J."/>
            <person name="Worley K."/>
            <person name="Petrosino J."/>
            <person name="Highlander S."/>
            <person name="Gibbs R."/>
        </authorList>
    </citation>
    <scope>NUCLEOTIDE SEQUENCE [LARGE SCALE GENOMIC DNA]</scope>
    <source>
        <strain evidence="1">ATCC 33269</strain>
    </source>
</reference>
<dbReference type="Pfam" id="PF06224">
    <property type="entry name" value="AlkZ-like"/>
    <property type="match status" value="1"/>
</dbReference>
<dbReference type="AlphaFoldDB" id="E7RQA0"/>
<evidence type="ECO:0000313" key="2">
    <source>
        <dbReference type="Proteomes" id="UP000005580"/>
    </source>
</evidence>
<dbReference type="eggNOG" id="COG3214">
    <property type="taxonomic scope" value="Bacteria"/>
</dbReference>
<dbReference type="Proteomes" id="UP000005580">
    <property type="component" value="Unassembled WGS sequence"/>
</dbReference>
<dbReference type="HOGENOM" id="CLU_047003_0_0_10"/>